<dbReference type="GO" id="GO:0003755">
    <property type="term" value="F:peptidyl-prolyl cis-trans isomerase activity"/>
    <property type="evidence" value="ECO:0007669"/>
    <property type="project" value="UniProtKB-EC"/>
</dbReference>
<dbReference type="Gene3D" id="3.30.70.1050">
    <property type="entry name" value="Trigger factor ribosome-binding domain"/>
    <property type="match status" value="1"/>
</dbReference>
<dbReference type="GO" id="GO:0043335">
    <property type="term" value="P:protein unfolding"/>
    <property type="evidence" value="ECO:0007669"/>
    <property type="project" value="TreeGrafter"/>
</dbReference>
<reference evidence="2 3" key="1">
    <citation type="submission" date="2018-09" db="EMBL/GenBank/DDBJ databases">
        <authorList>
            <consortium name="Pathogen Informatics"/>
        </authorList>
    </citation>
    <scope>NUCLEOTIDE SEQUENCE [LARGE SCALE GENOMIC DNA]</scope>
    <source>
        <strain evidence="2 3">OH-22767</strain>
    </source>
</reference>
<dbReference type="Pfam" id="PF05697">
    <property type="entry name" value="Trigger_N"/>
    <property type="match status" value="1"/>
</dbReference>
<name>A0A383TXG0_9FLAO</name>
<dbReference type="InterPro" id="IPR008881">
    <property type="entry name" value="Trigger_fac_ribosome-bd_bac"/>
</dbReference>
<dbReference type="Proteomes" id="UP000262142">
    <property type="component" value="Unassembled WGS sequence"/>
</dbReference>
<dbReference type="InterPro" id="IPR005215">
    <property type="entry name" value="Trig_fac"/>
</dbReference>
<dbReference type="AlphaFoldDB" id="A0A383TXG0"/>
<protein>
    <submittedName>
        <fullName evidence="2">Trigger factor</fullName>
        <ecNumber evidence="2">5.2.1.8</ecNumber>
    </submittedName>
</protein>
<feature type="domain" description="Trigger factor ribosome-binding bacterial" evidence="1">
    <location>
        <begin position="1"/>
        <end position="144"/>
    </location>
</feature>
<dbReference type="SUPFAM" id="SSF109998">
    <property type="entry name" value="Triger factor/SurA peptide-binding domain-like"/>
    <property type="match status" value="1"/>
</dbReference>
<dbReference type="RefSeq" id="WP_119059132.1">
    <property type="nucleotide sequence ID" value="NZ_UNSC01000003.1"/>
</dbReference>
<dbReference type="GO" id="GO:0051083">
    <property type="term" value="P:'de novo' cotranslational protein folding"/>
    <property type="evidence" value="ECO:0007669"/>
    <property type="project" value="TreeGrafter"/>
</dbReference>
<dbReference type="PANTHER" id="PTHR30560">
    <property type="entry name" value="TRIGGER FACTOR CHAPERONE AND PEPTIDYL-PROLYL CIS/TRANS ISOMERASE"/>
    <property type="match status" value="1"/>
</dbReference>
<evidence type="ECO:0000259" key="1">
    <source>
        <dbReference type="Pfam" id="PF05697"/>
    </source>
</evidence>
<dbReference type="EMBL" id="UNSC01000003">
    <property type="protein sequence ID" value="SZD72275.1"/>
    <property type="molecule type" value="Genomic_DNA"/>
</dbReference>
<dbReference type="InterPro" id="IPR037041">
    <property type="entry name" value="Trigger_fac_C_sf"/>
</dbReference>
<accession>A0A383TXG0</accession>
<gene>
    <name evidence="2" type="primary">tig</name>
    <name evidence="2" type="ORF">SAMEA104719789_00715</name>
</gene>
<dbReference type="InterPro" id="IPR027304">
    <property type="entry name" value="Trigger_fact/SurA_dom_sf"/>
</dbReference>
<dbReference type="Gene3D" id="1.10.3120.10">
    <property type="entry name" value="Trigger factor, C-terminal domain"/>
    <property type="match status" value="1"/>
</dbReference>
<keyword evidence="2" id="KW-0413">Isomerase</keyword>
<dbReference type="PANTHER" id="PTHR30560:SF3">
    <property type="entry name" value="TRIGGER FACTOR-LIKE PROTEIN TIG, CHLOROPLASTIC"/>
    <property type="match status" value="1"/>
</dbReference>
<dbReference type="OrthoDB" id="9767721at2"/>
<dbReference type="NCBIfam" id="TIGR00115">
    <property type="entry name" value="tig"/>
    <property type="match status" value="1"/>
</dbReference>
<dbReference type="PIRSF" id="PIRSF003095">
    <property type="entry name" value="Trigger_factor"/>
    <property type="match status" value="1"/>
</dbReference>
<dbReference type="EC" id="5.2.1.8" evidence="2"/>
<dbReference type="GO" id="GO:0015031">
    <property type="term" value="P:protein transport"/>
    <property type="evidence" value="ECO:0007669"/>
    <property type="project" value="InterPro"/>
</dbReference>
<evidence type="ECO:0000313" key="3">
    <source>
        <dbReference type="Proteomes" id="UP000262142"/>
    </source>
</evidence>
<keyword evidence="3" id="KW-1185">Reference proteome</keyword>
<dbReference type="GO" id="GO:0044183">
    <property type="term" value="F:protein folding chaperone"/>
    <property type="evidence" value="ECO:0007669"/>
    <property type="project" value="TreeGrafter"/>
</dbReference>
<dbReference type="InterPro" id="IPR036611">
    <property type="entry name" value="Trigger_fac_ribosome-bd_sf"/>
</dbReference>
<dbReference type="GO" id="GO:0043022">
    <property type="term" value="F:ribosome binding"/>
    <property type="evidence" value="ECO:0007669"/>
    <property type="project" value="TreeGrafter"/>
</dbReference>
<sequence length="458" mass="53742">MEIKQNKVDDLNATLKVVIEKADFTDKVEKTLKEYRKNASISGFRKGMVPMTFIRKQYEKPLIYEEVNKLLQTEIDKYLLDEKIEILGQPIPVEDKDFDWEKDSLEFNFEIGLAPEFDLNIKDLELPYHKIEVTEEEVDKYTENFRKQFGKMQEADEVKNGAYLKGVFYELNEEGKEGEHFHATIALGDVKNADLFLGKKLDERVEVEAKELFDNENRLQEVFGLEDEELKEFNPKLSFKIDQITIHQAAEINQELFDKVYGEDEVKTEEEFRAKIKEEAEKMYESEADRVMLTAGLMKLVEKTSFDLPKEFLIKWLKFSRKEPMTDKEAEEMYNKSEKGIRFQLMEGKIAKEFELSVTPEEVSDKALETIKQQMKAYGAGMKFEDEQLKQFAQSALQNKEEYQRLADQIFAEKMMGIFKEKAQLKEKKLSFDDFLEEVKAQNAKNQTQENLNDDESE</sequence>
<organism evidence="2 3">
    <name type="scientific">Candidatus Ornithobacterium hominis</name>
    <dbReference type="NCBI Taxonomy" id="2497989"/>
    <lineage>
        <taxon>Bacteria</taxon>
        <taxon>Pseudomonadati</taxon>
        <taxon>Bacteroidota</taxon>
        <taxon>Flavobacteriia</taxon>
        <taxon>Flavobacteriales</taxon>
        <taxon>Weeksellaceae</taxon>
        <taxon>Ornithobacterium</taxon>
    </lineage>
</organism>
<evidence type="ECO:0000313" key="2">
    <source>
        <dbReference type="EMBL" id="SZD72275.1"/>
    </source>
</evidence>
<dbReference type="SUPFAM" id="SSF102735">
    <property type="entry name" value="Trigger factor ribosome-binding domain"/>
    <property type="match status" value="1"/>
</dbReference>
<proteinExistence type="predicted"/>